<dbReference type="SMART" id="SM00642">
    <property type="entry name" value="Aamy"/>
    <property type="match status" value="1"/>
</dbReference>
<dbReference type="InterPro" id="IPR006048">
    <property type="entry name" value="A-amylase/branching_C"/>
</dbReference>
<comment type="catalytic activity">
    <reaction evidence="1 10">
        <text>Transfers a segment of a (1-&gt;4)-alpha-D-glucan chain to a primary hydroxy group in a similar glucan chain.</text>
        <dbReference type="EC" id="2.4.1.18"/>
    </reaction>
</comment>
<evidence type="ECO:0000259" key="12">
    <source>
        <dbReference type="SMART" id="SM00642"/>
    </source>
</evidence>
<dbReference type="SUPFAM" id="SSF81296">
    <property type="entry name" value="E set domains"/>
    <property type="match status" value="1"/>
</dbReference>
<proteinExistence type="inferred from homology"/>
<keyword evidence="7 10" id="KW-0808">Transferase</keyword>
<dbReference type="CDD" id="cd02855">
    <property type="entry name" value="E_set_GBE_prok_N"/>
    <property type="match status" value="1"/>
</dbReference>
<dbReference type="Gene3D" id="2.60.40.1180">
    <property type="entry name" value="Golgi alpha-mannosidase II"/>
    <property type="match status" value="1"/>
</dbReference>
<gene>
    <name evidence="10" type="primary">glgB</name>
    <name evidence="13" type="ORF">J21TS7_33090</name>
</gene>
<dbReference type="Proteomes" id="UP000676601">
    <property type="component" value="Unassembled WGS sequence"/>
</dbReference>
<dbReference type="Pfam" id="PF00128">
    <property type="entry name" value="Alpha-amylase"/>
    <property type="match status" value="1"/>
</dbReference>
<dbReference type="InterPro" id="IPR044143">
    <property type="entry name" value="GlgB_N_E_set_prok"/>
</dbReference>
<dbReference type="Gene3D" id="2.60.40.10">
    <property type="entry name" value="Immunoglobulins"/>
    <property type="match status" value="1"/>
</dbReference>
<comment type="similarity">
    <text evidence="4 10">Belongs to the glycosyl hydrolase 13 family. GlgB subfamily.</text>
</comment>
<feature type="compositionally biased region" description="Low complexity" evidence="11">
    <location>
        <begin position="661"/>
        <end position="675"/>
    </location>
</feature>
<evidence type="ECO:0000256" key="7">
    <source>
        <dbReference type="ARBA" id="ARBA00022679"/>
    </source>
</evidence>
<feature type="active site" description="Nucleophile" evidence="10">
    <location>
        <position position="323"/>
    </location>
</feature>
<dbReference type="InterPro" id="IPR017853">
    <property type="entry name" value="GH"/>
</dbReference>
<comment type="pathway">
    <text evidence="3 10">Glycan biosynthesis; glycogen biosynthesis.</text>
</comment>
<dbReference type="Pfam" id="PF02922">
    <property type="entry name" value="CBM_48"/>
    <property type="match status" value="1"/>
</dbReference>
<comment type="subunit">
    <text evidence="10">Monomer.</text>
</comment>
<dbReference type="NCBIfam" id="NF003811">
    <property type="entry name" value="PRK05402.1"/>
    <property type="match status" value="1"/>
</dbReference>
<evidence type="ECO:0000313" key="14">
    <source>
        <dbReference type="Proteomes" id="UP000676601"/>
    </source>
</evidence>
<evidence type="ECO:0000256" key="5">
    <source>
        <dbReference type="ARBA" id="ARBA00022600"/>
    </source>
</evidence>
<dbReference type="InterPro" id="IPR004193">
    <property type="entry name" value="Glyco_hydro_13_N"/>
</dbReference>
<evidence type="ECO:0000256" key="8">
    <source>
        <dbReference type="ARBA" id="ARBA00023056"/>
    </source>
</evidence>
<dbReference type="Pfam" id="PF02806">
    <property type="entry name" value="Alpha-amylase_C"/>
    <property type="match status" value="1"/>
</dbReference>
<dbReference type="EMBL" id="BORU01000001">
    <property type="protein sequence ID" value="GIO54991.1"/>
    <property type="molecule type" value="Genomic_DNA"/>
</dbReference>
<feature type="domain" description="Glycosyl hydrolase family 13 catalytic" evidence="12">
    <location>
        <begin position="166"/>
        <end position="517"/>
    </location>
</feature>
<dbReference type="InterPro" id="IPR013780">
    <property type="entry name" value="Glyco_hydro_b"/>
</dbReference>
<evidence type="ECO:0000256" key="3">
    <source>
        <dbReference type="ARBA" id="ARBA00004964"/>
    </source>
</evidence>
<dbReference type="InterPro" id="IPR013783">
    <property type="entry name" value="Ig-like_fold"/>
</dbReference>
<comment type="function">
    <text evidence="2 10">Catalyzes the formation of the alpha-1,6-glucosidic linkages in glycogen by scission of a 1,4-alpha-linked oligosaccharide from growing alpha-1,4-glucan chains and the subsequent attachment of the oligosaccharide to the alpha-1,6 position.</text>
</comment>
<protein>
    <recommendedName>
        <fullName evidence="10">1,4-alpha-glucan branching enzyme GlgB</fullName>
        <ecNumber evidence="10">2.4.1.18</ecNumber>
    </recommendedName>
    <alternativeName>
        <fullName evidence="10">1,4-alpha-D-glucan:1,4-alpha-D-glucan 6-glucosyl-transferase</fullName>
    </alternativeName>
    <alternativeName>
        <fullName evidence="10">Alpha-(1-&gt;4)-glucan branching enzyme</fullName>
    </alternativeName>
    <alternativeName>
        <fullName evidence="10">Glycogen branching enzyme</fullName>
        <shortName evidence="10">BE</shortName>
    </alternativeName>
</protein>
<feature type="region of interest" description="Disordered" evidence="11">
    <location>
        <begin position="643"/>
        <end position="714"/>
    </location>
</feature>
<reference evidence="13 14" key="1">
    <citation type="submission" date="2021-03" db="EMBL/GenBank/DDBJ databases">
        <title>Antimicrobial resistance genes in bacteria isolated from Japanese honey, and their potential for conferring macrolide and lincosamide resistance in the American foulbrood pathogen Paenibacillus larvae.</title>
        <authorList>
            <person name="Okamoto M."/>
            <person name="Kumagai M."/>
            <person name="Kanamori H."/>
            <person name="Takamatsu D."/>
        </authorList>
    </citation>
    <scope>NUCLEOTIDE SEQUENCE [LARGE SCALE GENOMIC DNA]</scope>
    <source>
        <strain evidence="13 14">J21TS7</strain>
    </source>
</reference>
<sequence>MHYIPKAGDHLENMNKAPGQPLSAEDIYLFHEGTSYHSHRMLGAHPAVEEGEEGVRFTVWAPHAQAVGLAADWNNWNGEKDSLYKIPDSGFWTRFFPGIRSGTFYKYDMTGPGGERFLKADPYAFQSELRPATASVVTDLAGYVWNDGPWRRKRKAPYRKPLNIYEIHFGTWRQKEDGTFYTYREMADLLIPYLKEMHYTHVEFMPLAEHPYDLSWGYQGTGYFAVTSRYGTPHDFMYLVDALHQADIGVILDWVPSHFAKDAHGLRRFDGTPLFEYSDAYKAEKPGWGTLSFDFGKPEVRSFLISNALFWLDMFHIDGLRVDAVTSMLRLDFEKQEGQFQRNENGGLENTEAIAFLQQLNTVVFSYFPNALMMAEESSAWPGVTAPVHEGGLGFNYKWNMGWMNDTLDYVETPFDQRPGRHHLLTFPIAYAYSENYALPLSHDEVVHGKKSLLSKMPGDYGQKFAGLRLLLGYQMTHPGKKLLFMGGEFGQFIEWKDQEQLDWLLLDYESHRSMQRYTAELNRLYLNEPALWERDHELEGYQWITPHDNTQSVISYLRKGKKAGDTLVVIINFQPVRREHYRIGIAKSGTYVPVFCSEDSRYGGSGEFSAEPVQTEKIPWHEQTCSLELTLPPLSMLIYKREQPRTKKAVPGKESKPSKRSAAARSGKSGESSRVSASKGKEGLEMPTAETKKRSGRGTGRKPVTEDGPRINE</sequence>
<keyword evidence="5 10" id="KW-0321">Glycogen metabolism</keyword>
<evidence type="ECO:0000256" key="6">
    <source>
        <dbReference type="ARBA" id="ARBA00022676"/>
    </source>
</evidence>
<dbReference type="PIRSF" id="PIRSF000463">
    <property type="entry name" value="GlgB"/>
    <property type="match status" value="1"/>
</dbReference>
<dbReference type="HAMAP" id="MF_00685">
    <property type="entry name" value="GlgB"/>
    <property type="match status" value="1"/>
</dbReference>
<dbReference type="InterPro" id="IPR006047">
    <property type="entry name" value="GH13_cat_dom"/>
</dbReference>
<dbReference type="NCBIfam" id="NF008967">
    <property type="entry name" value="PRK12313.1"/>
    <property type="match status" value="1"/>
</dbReference>
<dbReference type="SUPFAM" id="SSF51011">
    <property type="entry name" value="Glycosyl hydrolase domain"/>
    <property type="match status" value="1"/>
</dbReference>
<keyword evidence="14" id="KW-1185">Reference proteome</keyword>
<organism evidence="13 14">
    <name type="scientific">Paenibacillus cineris</name>
    <dbReference type="NCBI Taxonomy" id="237530"/>
    <lineage>
        <taxon>Bacteria</taxon>
        <taxon>Bacillati</taxon>
        <taxon>Bacillota</taxon>
        <taxon>Bacilli</taxon>
        <taxon>Bacillales</taxon>
        <taxon>Paenibacillaceae</taxon>
        <taxon>Paenibacillus</taxon>
    </lineage>
</organism>
<evidence type="ECO:0000256" key="2">
    <source>
        <dbReference type="ARBA" id="ARBA00002953"/>
    </source>
</evidence>
<evidence type="ECO:0000256" key="1">
    <source>
        <dbReference type="ARBA" id="ARBA00000826"/>
    </source>
</evidence>
<dbReference type="InterPro" id="IPR006407">
    <property type="entry name" value="GlgB"/>
</dbReference>
<dbReference type="InterPro" id="IPR014756">
    <property type="entry name" value="Ig_E-set"/>
</dbReference>
<evidence type="ECO:0000313" key="13">
    <source>
        <dbReference type="EMBL" id="GIO54991.1"/>
    </source>
</evidence>
<feature type="active site" description="Proton donor" evidence="10">
    <location>
        <position position="376"/>
    </location>
</feature>
<evidence type="ECO:0000256" key="11">
    <source>
        <dbReference type="SAM" id="MobiDB-lite"/>
    </source>
</evidence>
<name>A0ABQ4LEL7_9BACL</name>
<dbReference type="PANTHER" id="PTHR43651:SF3">
    <property type="entry name" value="1,4-ALPHA-GLUCAN-BRANCHING ENZYME"/>
    <property type="match status" value="1"/>
</dbReference>
<feature type="compositionally biased region" description="Basic and acidic residues" evidence="11">
    <location>
        <begin position="704"/>
        <end position="714"/>
    </location>
</feature>
<evidence type="ECO:0000256" key="4">
    <source>
        <dbReference type="ARBA" id="ARBA00009000"/>
    </source>
</evidence>
<keyword evidence="6 10" id="KW-0328">Glycosyltransferase</keyword>
<keyword evidence="8 10" id="KW-0320">Glycogen biosynthesis</keyword>
<feature type="compositionally biased region" description="Basic and acidic residues" evidence="11">
    <location>
        <begin position="643"/>
        <end position="658"/>
    </location>
</feature>
<keyword evidence="9 10" id="KW-0119">Carbohydrate metabolism</keyword>
<dbReference type="EC" id="2.4.1.18" evidence="10"/>
<dbReference type="CDD" id="cd11322">
    <property type="entry name" value="AmyAc_Glg_BE"/>
    <property type="match status" value="1"/>
</dbReference>
<dbReference type="InterPro" id="IPR037439">
    <property type="entry name" value="Branching_enzy"/>
</dbReference>
<dbReference type="PANTHER" id="PTHR43651">
    <property type="entry name" value="1,4-ALPHA-GLUCAN-BRANCHING ENZYME"/>
    <property type="match status" value="1"/>
</dbReference>
<accession>A0ABQ4LEL7</accession>
<dbReference type="SUPFAM" id="SSF51445">
    <property type="entry name" value="(Trans)glycosidases"/>
    <property type="match status" value="1"/>
</dbReference>
<evidence type="ECO:0000256" key="9">
    <source>
        <dbReference type="ARBA" id="ARBA00023277"/>
    </source>
</evidence>
<evidence type="ECO:0000256" key="10">
    <source>
        <dbReference type="HAMAP-Rule" id="MF_00685"/>
    </source>
</evidence>
<dbReference type="Gene3D" id="3.20.20.80">
    <property type="entry name" value="Glycosidases"/>
    <property type="match status" value="1"/>
</dbReference>
<comment type="caution">
    <text evidence="13">The sequence shown here is derived from an EMBL/GenBank/DDBJ whole genome shotgun (WGS) entry which is preliminary data.</text>
</comment>
<dbReference type="NCBIfam" id="TIGR01515">
    <property type="entry name" value="branching_enzym"/>
    <property type="match status" value="1"/>
</dbReference>